<dbReference type="InterPro" id="IPR011009">
    <property type="entry name" value="Kinase-like_dom_sf"/>
</dbReference>
<evidence type="ECO:0000256" key="6">
    <source>
        <dbReference type="ARBA" id="ARBA00022840"/>
    </source>
</evidence>
<dbReference type="GO" id="GO:0005524">
    <property type="term" value="F:ATP binding"/>
    <property type="evidence" value="ECO:0007669"/>
    <property type="project" value="UniProtKB-KW"/>
</dbReference>
<accession>A0A497EL27</accession>
<evidence type="ECO:0000259" key="9">
    <source>
        <dbReference type="PROSITE" id="PS50011"/>
    </source>
</evidence>
<evidence type="ECO:0000256" key="8">
    <source>
        <dbReference type="ARBA" id="ARBA00048679"/>
    </source>
</evidence>
<proteinExistence type="predicted"/>
<dbReference type="EMBL" id="QMQV01000102">
    <property type="protein sequence ID" value="RLE47848.1"/>
    <property type="molecule type" value="Genomic_DNA"/>
</dbReference>
<organism evidence="10 11">
    <name type="scientific">Thermoproteota archaeon</name>
    <dbReference type="NCBI Taxonomy" id="2056631"/>
    <lineage>
        <taxon>Archaea</taxon>
        <taxon>Thermoproteota</taxon>
    </lineage>
</organism>
<dbReference type="GO" id="GO:0004674">
    <property type="term" value="F:protein serine/threonine kinase activity"/>
    <property type="evidence" value="ECO:0007669"/>
    <property type="project" value="UniProtKB-KW"/>
</dbReference>
<keyword evidence="5" id="KW-0418">Kinase</keyword>
<keyword evidence="6" id="KW-0067">ATP-binding</keyword>
<evidence type="ECO:0000256" key="7">
    <source>
        <dbReference type="ARBA" id="ARBA00047899"/>
    </source>
</evidence>
<dbReference type="SUPFAM" id="SSF56112">
    <property type="entry name" value="Protein kinase-like (PK-like)"/>
    <property type="match status" value="1"/>
</dbReference>
<evidence type="ECO:0000313" key="10">
    <source>
        <dbReference type="EMBL" id="RLE47848.1"/>
    </source>
</evidence>
<dbReference type="AlphaFoldDB" id="A0A497EL27"/>
<dbReference type="InterPro" id="IPR017441">
    <property type="entry name" value="Protein_kinase_ATP_BS"/>
</dbReference>
<dbReference type="Gene3D" id="1.10.510.10">
    <property type="entry name" value="Transferase(Phosphotransferase) domain 1"/>
    <property type="match status" value="1"/>
</dbReference>
<keyword evidence="4" id="KW-0547">Nucleotide-binding</keyword>
<feature type="domain" description="Protein kinase" evidence="9">
    <location>
        <begin position="51"/>
        <end position="253"/>
    </location>
</feature>
<dbReference type="PROSITE" id="PS50011">
    <property type="entry name" value="PROTEIN_KINASE_DOM"/>
    <property type="match status" value="1"/>
</dbReference>
<dbReference type="PROSITE" id="PS00107">
    <property type="entry name" value="PROTEIN_KINASE_ATP"/>
    <property type="match status" value="1"/>
</dbReference>
<dbReference type="Pfam" id="PF01163">
    <property type="entry name" value="RIO1"/>
    <property type="match status" value="1"/>
</dbReference>
<gene>
    <name evidence="10" type="ORF">DRJ31_08230</name>
</gene>
<evidence type="ECO:0000256" key="1">
    <source>
        <dbReference type="ARBA" id="ARBA00012513"/>
    </source>
</evidence>
<reference evidence="10 11" key="1">
    <citation type="submission" date="2018-06" db="EMBL/GenBank/DDBJ databases">
        <title>Extensive metabolic versatility and redundancy in microbially diverse, dynamic hydrothermal sediments.</title>
        <authorList>
            <person name="Dombrowski N."/>
            <person name="Teske A."/>
            <person name="Baker B.J."/>
        </authorList>
    </citation>
    <scope>NUCLEOTIDE SEQUENCE [LARGE SCALE GENOMIC DNA]</scope>
    <source>
        <strain evidence="10">B66_G16</strain>
    </source>
</reference>
<comment type="caution">
    <text evidence="10">The sequence shown here is derived from an EMBL/GenBank/DDBJ whole genome shotgun (WGS) entry which is preliminary data.</text>
</comment>
<evidence type="ECO:0000256" key="2">
    <source>
        <dbReference type="ARBA" id="ARBA00022527"/>
    </source>
</evidence>
<dbReference type="InterPro" id="IPR000719">
    <property type="entry name" value="Prot_kinase_dom"/>
</dbReference>
<evidence type="ECO:0000256" key="5">
    <source>
        <dbReference type="ARBA" id="ARBA00022777"/>
    </source>
</evidence>
<dbReference type="InterPro" id="IPR018934">
    <property type="entry name" value="RIO_dom"/>
</dbReference>
<sequence length="253" mass="29165">MKIHLNKLLENSSLIRVISYPEYDLTYAREIVEQLKELSVTFIIFEGKKKVDNISVLGKGTTSIVLKGVKDDKTVAIKVLRKDANRPSVIDEAKRLELANKVGVGPKVIGYRDKVLVMEYVEGKGIVEGLKDLLDEHQFPEIKRIIKDLLTQCYNLDRLGLDHGELSYADKHVIITRNMRPVIIDFESASTTRKTANLTSIIQYIFYRLPYSEHFRQIFGITDLNALYSLLRRYKREKSDDIFKSILEFLGLR</sequence>
<evidence type="ECO:0000313" key="11">
    <source>
        <dbReference type="Proteomes" id="UP000278475"/>
    </source>
</evidence>
<keyword evidence="2" id="KW-0723">Serine/threonine-protein kinase</keyword>
<evidence type="ECO:0000256" key="3">
    <source>
        <dbReference type="ARBA" id="ARBA00022679"/>
    </source>
</evidence>
<name>A0A497EL27_9CREN</name>
<comment type="catalytic activity">
    <reaction evidence="7">
        <text>L-threonyl-[protein] + ATP = O-phospho-L-threonyl-[protein] + ADP + H(+)</text>
        <dbReference type="Rhea" id="RHEA:46608"/>
        <dbReference type="Rhea" id="RHEA-COMP:11060"/>
        <dbReference type="Rhea" id="RHEA-COMP:11605"/>
        <dbReference type="ChEBI" id="CHEBI:15378"/>
        <dbReference type="ChEBI" id="CHEBI:30013"/>
        <dbReference type="ChEBI" id="CHEBI:30616"/>
        <dbReference type="ChEBI" id="CHEBI:61977"/>
        <dbReference type="ChEBI" id="CHEBI:456216"/>
        <dbReference type="EC" id="2.7.11.1"/>
    </reaction>
</comment>
<comment type="catalytic activity">
    <reaction evidence="8">
        <text>L-seryl-[protein] + ATP = O-phospho-L-seryl-[protein] + ADP + H(+)</text>
        <dbReference type="Rhea" id="RHEA:17989"/>
        <dbReference type="Rhea" id="RHEA-COMP:9863"/>
        <dbReference type="Rhea" id="RHEA-COMP:11604"/>
        <dbReference type="ChEBI" id="CHEBI:15378"/>
        <dbReference type="ChEBI" id="CHEBI:29999"/>
        <dbReference type="ChEBI" id="CHEBI:30616"/>
        <dbReference type="ChEBI" id="CHEBI:83421"/>
        <dbReference type="ChEBI" id="CHEBI:456216"/>
        <dbReference type="EC" id="2.7.11.1"/>
    </reaction>
</comment>
<keyword evidence="3" id="KW-0808">Transferase</keyword>
<dbReference type="Proteomes" id="UP000278475">
    <property type="component" value="Unassembled WGS sequence"/>
</dbReference>
<protein>
    <recommendedName>
        <fullName evidence="1">non-specific serine/threonine protein kinase</fullName>
        <ecNumber evidence="1">2.7.11.1</ecNumber>
    </recommendedName>
</protein>
<dbReference type="EC" id="2.7.11.1" evidence="1"/>
<evidence type="ECO:0000256" key="4">
    <source>
        <dbReference type="ARBA" id="ARBA00022741"/>
    </source>
</evidence>